<dbReference type="Proteomes" id="UP001188597">
    <property type="component" value="Unassembled WGS sequence"/>
</dbReference>
<keyword evidence="4" id="KW-1185">Reference proteome</keyword>
<dbReference type="InterPro" id="IPR011990">
    <property type="entry name" value="TPR-like_helical_dom_sf"/>
</dbReference>
<dbReference type="AlphaFoldDB" id="A0AA89BC48"/>
<feature type="repeat" description="PPR" evidence="2">
    <location>
        <begin position="122"/>
        <end position="156"/>
    </location>
</feature>
<dbReference type="Pfam" id="PF01535">
    <property type="entry name" value="PPR"/>
    <property type="match status" value="1"/>
</dbReference>
<evidence type="ECO:0008006" key="5">
    <source>
        <dbReference type="Google" id="ProtNLM"/>
    </source>
</evidence>
<sequence length="172" mass="19304">MRHILNDMKRSGCEIVEVSFFIFIESYATNGLYDEAIGVLGMMEEEFGLKPRTHAYNCLLNVLVEGNKLKLVEAVHSLMSSRGVKRDVSTFNILIKALCKAHQIRPAILMMEEMTTYGLVPDEKMYTTIMQGYIEEGNLGGALRVRDQMIAAQCPSSNISVNVVIHRLCKEG</sequence>
<reference evidence="3" key="1">
    <citation type="submission" date="2022-12" db="EMBL/GenBank/DDBJ databases">
        <title>Draft genome assemblies for two species of Escallonia (Escalloniales).</title>
        <authorList>
            <person name="Chanderbali A."/>
            <person name="Dervinis C."/>
            <person name="Anghel I."/>
            <person name="Soltis D."/>
            <person name="Soltis P."/>
            <person name="Zapata F."/>
        </authorList>
    </citation>
    <scope>NUCLEOTIDE SEQUENCE</scope>
    <source>
        <strain evidence="3">UCBG64.0493</strain>
        <tissue evidence="3">Leaf</tissue>
    </source>
</reference>
<dbReference type="PANTHER" id="PTHR47937">
    <property type="entry name" value="PLASTID TRANSCRIPTIONALLY ACTIVE CHROMOSOME 2-LIKE PROTEIN"/>
    <property type="match status" value="1"/>
</dbReference>
<protein>
    <recommendedName>
        <fullName evidence="5">Pentatricopeptide repeat-containing protein</fullName>
    </recommendedName>
</protein>
<evidence type="ECO:0000313" key="3">
    <source>
        <dbReference type="EMBL" id="KAK3031697.1"/>
    </source>
</evidence>
<organism evidence="3 4">
    <name type="scientific">Escallonia herrerae</name>
    <dbReference type="NCBI Taxonomy" id="1293975"/>
    <lineage>
        <taxon>Eukaryota</taxon>
        <taxon>Viridiplantae</taxon>
        <taxon>Streptophyta</taxon>
        <taxon>Embryophyta</taxon>
        <taxon>Tracheophyta</taxon>
        <taxon>Spermatophyta</taxon>
        <taxon>Magnoliopsida</taxon>
        <taxon>eudicotyledons</taxon>
        <taxon>Gunneridae</taxon>
        <taxon>Pentapetalae</taxon>
        <taxon>asterids</taxon>
        <taxon>campanulids</taxon>
        <taxon>Escalloniales</taxon>
        <taxon>Escalloniaceae</taxon>
        <taxon>Escallonia</taxon>
    </lineage>
</organism>
<dbReference type="PROSITE" id="PS51375">
    <property type="entry name" value="PPR"/>
    <property type="match status" value="2"/>
</dbReference>
<keyword evidence="1" id="KW-0677">Repeat</keyword>
<evidence type="ECO:0000313" key="4">
    <source>
        <dbReference type="Proteomes" id="UP001188597"/>
    </source>
</evidence>
<dbReference type="Gene3D" id="1.25.40.10">
    <property type="entry name" value="Tetratricopeptide repeat domain"/>
    <property type="match status" value="2"/>
</dbReference>
<gene>
    <name evidence="3" type="ORF">RJ639_035283</name>
</gene>
<evidence type="ECO:0000256" key="2">
    <source>
        <dbReference type="PROSITE-ProRule" id="PRU00708"/>
    </source>
</evidence>
<dbReference type="EMBL" id="JAVXUP010000296">
    <property type="protein sequence ID" value="KAK3031697.1"/>
    <property type="molecule type" value="Genomic_DNA"/>
</dbReference>
<dbReference type="PANTHER" id="PTHR47937:SF2">
    <property type="entry name" value="PENTATRICOPEPTIDE (PPR) REPEAT-CONTAINING PROTEIN, PF01535'-RELATED"/>
    <property type="match status" value="1"/>
</dbReference>
<dbReference type="NCBIfam" id="TIGR00756">
    <property type="entry name" value="PPR"/>
    <property type="match status" value="3"/>
</dbReference>
<name>A0AA89BC48_9ASTE</name>
<dbReference type="InterPro" id="IPR052308">
    <property type="entry name" value="PPR_domain-containing"/>
</dbReference>
<proteinExistence type="predicted"/>
<dbReference type="InterPro" id="IPR002885">
    <property type="entry name" value="PPR_rpt"/>
</dbReference>
<comment type="caution">
    <text evidence="3">The sequence shown here is derived from an EMBL/GenBank/DDBJ whole genome shotgun (WGS) entry which is preliminary data.</text>
</comment>
<accession>A0AA89BC48</accession>
<dbReference type="Pfam" id="PF13041">
    <property type="entry name" value="PPR_2"/>
    <property type="match status" value="2"/>
</dbReference>
<dbReference type="FunFam" id="1.25.40.10:FF:002101">
    <property type="entry name" value="Pentatricopeptide repeat-containing protein At3g53700, chloroplastic"/>
    <property type="match status" value="1"/>
</dbReference>
<feature type="repeat" description="PPR" evidence="2">
    <location>
        <begin position="87"/>
        <end position="121"/>
    </location>
</feature>
<evidence type="ECO:0000256" key="1">
    <source>
        <dbReference type="ARBA" id="ARBA00022737"/>
    </source>
</evidence>